<keyword evidence="8" id="KW-0445">Lipid transport</keyword>
<dbReference type="InterPro" id="IPR037752">
    <property type="entry name" value="C2C_KIAA1228"/>
</dbReference>
<sequence>MSDRINKESSPMDLVLNLCKQISKVAVIYLFGYYNISIAWLLGPIVFWFFQEKWKNDKQLLRESGKAAALIHEKELILAKLDELPAWVVFPDVERVEWLNKIVNQVWPNINRYGNVLSKAIQKSFKKSKIIIEHVRVGTISPRIEGVKVYDKNVARNELIIDLNISYVGDCHIAFTFGGFSGGLKDFTVQGTLRVVLKPLIDTVPFVGGLQLYFLKKPTVDFGVDGVADLLDIGGLSERFKEKLMKKVSSMMVLPNKLSINIHHSVPTRIMRFPDPQGVLRVHVVEAKELMKKDVGMFGQGKSDPYAIISLDSKQISLTKTINNTLNPKWDYWCEFFVEAESGQYLTVFVFDKDKTGKDDSLGSTKIEVHYVMEKGEVDTWIPLKEATTGMIHLRMTWLQFSDNISDLKAALLETELLKTPLNTCILMVFVDSAENLPHVYGKTGPIQPDPLFEIRVGRTDYKSDVKIDTDSPVYEKGFIFLVRNPELDSLHLKLTDKKTGSDLGNITYHLCNLLSEENLELLDHPLHVMNANIDTKMVMSMRLRILKYCGVSTKNDEELPDEEHIAPLFDHRRESNSQNQRRTSTKSAKSLEKEDTEVKSLNLEESVGKSQNSPTLESPSVLSSTAIEQNQRNENTMHSADHFLGRIQLTMRYSAPRQRLIIIVHRIENLPLRDPHNIPDPFVKLYLLPGRFKDSKRKTSTIKDNCNPVYDESFEYIMSPTELSIRQLEVTVLTHKTWKSPVMGQAIINLAEMDLSKGKTAWYDLQPEPQLEKEH</sequence>
<dbReference type="InterPro" id="IPR035892">
    <property type="entry name" value="C2_domain_sf"/>
</dbReference>
<dbReference type="CDD" id="cd04030">
    <property type="entry name" value="C2C_KIAA1228"/>
    <property type="match status" value="1"/>
</dbReference>
<evidence type="ECO:0000256" key="10">
    <source>
        <dbReference type="ARBA" id="ARBA00023136"/>
    </source>
</evidence>
<dbReference type="GO" id="GO:0005789">
    <property type="term" value="C:endoplasmic reticulum membrane"/>
    <property type="evidence" value="ECO:0007669"/>
    <property type="project" value="TreeGrafter"/>
</dbReference>
<evidence type="ECO:0000256" key="8">
    <source>
        <dbReference type="ARBA" id="ARBA00023055"/>
    </source>
</evidence>
<dbReference type="Pfam" id="PF17047">
    <property type="entry name" value="SMP_LBD"/>
    <property type="match status" value="1"/>
</dbReference>
<evidence type="ECO:0000256" key="7">
    <source>
        <dbReference type="ARBA" id="ARBA00022989"/>
    </source>
</evidence>
<evidence type="ECO:0000256" key="6">
    <source>
        <dbReference type="ARBA" id="ARBA00022837"/>
    </source>
</evidence>
<dbReference type="InterPro" id="IPR051634">
    <property type="entry name" value="Extended_Synaptotagmin"/>
</dbReference>
<feature type="region of interest" description="Disordered" evidence="11">
    <location>
        <begin position="567"/>
        <end position="624"/>
    </location>
</feature>
<evidence type="ECO:0000259" key="13">
    <source>
        <dbReference type="PROSITE" id="PS50004"/>
    </source>
</evidence>
<feature type="domain" description="C2" evidence="13">
    <location>
        <begin position="254"/>
        <end position="382"/>
    </location>
</feature>
<evidence type="ECO:0000256" key="5">
    <source>
        <dbReference type="ARBA" id="ARBA00022737"/>
    </source>
</evidence>
<feature type="domain" description="SMP-LTD" evidence="14">
    <location>
        <begin position="92"/>
        <end position="263"/>
    </location>
</feature>
<protein>
    <submittedName>
        <fullName evidence="15">Uncharacterized protein</fullName>
    </submittedName>
</protein>
<evidence type="ECO:0000313" key="15">
    <source>
        <dbReference type="EMBL" id="KAK9512888.1"/>
    </source>
</evidence>
<keyword evidence="7 12" id="KW-1133">Transmembrane helix</keyword>
<dbReference type="PROSITE" id="PS51847">
    <property type="entry name" value="SMP"/>
    <property type="match status" value="1"/>
</dbReference>
<keyword evidence="3 12" id="KW-0812">Transmembrane</keyword>
<evidence type="ECO:0000256" key="3">
    <source>
        <dbReference type="ARBA" id="ARBA00022692"/>
    </source>
</evidence>
<comment type="caution">
    <text evidence="15">The sequence shown here is derived from an EMBL/GenBank/DDBJ whole genome shotgun (WGS) entry which is preliminary data.</text>
</comment>
<evidence type="ECO:0000256" key="9">
    <source>
        <dbReference type="ARBA" id="ARBA00023121"/>
    </source>
</evidence>
<evidence type="ECO:0000256" key="11">
    <source>
        <dbReference type="SAM" id="MobiDB-lite"/>
    </source>
</evidence>
<dbReference type="GO" id="GO:0008429">
    <property type="term" value="F:phosphatidylethanolamine binding"/>
    <property type="evidence" value="ECO:0007669"/>
    <property type="project" value="TreeGrafter"/>
</dbReference>
<keyword evidence="6" id="KW-0106">Calcium</keyword>
<dbReference type="Proteomes" id="UP001461498">
    <property type="component" value="Unassembled WGS sequence"/>
</dbReference>
<gene>
    <name evidence="15" type="ORF">O3M35_001203</name>
</gene>
<feature type="compositionally biased region" description="Polar residues" evidence="11">
    <location>
        <begin position="609"/>
        <end position="624"/>
    </location>
</feature>
<reference evidence="15 16" key="1">
    <citation type="submission" date="2022-12" db="EMBL/GenBank/DDBJ databases">
        <title>Chromosome-level genome assembly of true bugs.</title>
        <authorList>
            <person name="Ma L."/>
            <person name="Li H."/>
        </authorList>
    </citation>
    <scope>NUCLEOTIDE SEQUENCE [LARGE SCALE GENOMIC DNA]</scope>
    <source>
        <strain evidence="15">Lab_2022b</strain>
    </source>
</reference>
<feature type="transmembrane region" description="Helical" evidence="12">
    <location>
        <begin position="26"/>
        <end position="50"/>
    </location>
</feature>
<dbReference type="PROSITE" id="PS50004">
    <property type="entry name" value="C2"/>
    <property type="match status" value="3"/>
</dbReference>
<dbReference type="AlphaFoldDB" id="A0AAW1DRE7"/>
<evidence type="ECO:0000259" key="14">
    <source>
        <dbReference type="PROSITE" id="PS51847"/>
    </source>
</evidence>
<dbReference type="PANTHER" id="PTHR45761:SF1">
    <property type="entry name" value="EXTENDED SYNAPTOTAGMIN-LIKE PROTEIN 2, ISOFORM C"/>
    <property type="match status" value="1"/>
</dbReference>
<dbReference type="EMBL" id="JAPXFL010000001">
    <property type="protein sequence ID" value="KAK9512888.1"/>
    <property type="molecule type" value="Genomic_DNA"/>
</dbReference>
<dbReference type="GO" id="GO:0006869">
    <property type="term" value="P:lipid transport"/>
    <property type="evidence" value="ECO:0007669"/>
    <property type="project" value="UniProtKB-KW"/>
</dbReference>
<evidence type="ECO:0000313" key="16">
    <source>
        <dbReference type="Proteomes" id="UP001461498"/>
    </source>
</evidence>
<dbReference type="FunFam" id="2.60.40.150:FF:000155">
    <property type="entry name" value="extended synaptotagmin-2 isoform X1"/>
    <property type="match status" value="1"/>
</dbReference>
<keyword evidence="2" id="KW-0813">Transport</keyword>
<dbReference type="FunFam" id="2.60.40.150:FF:000093">
    <property type="entry name" value="Extended synaptotagmin 3"/>
    <property type="match status" value="1"/>
</dbReference>
<feature type="compositionally biased region" description="Polar residues" evidence="11">
    <location>
        <begin position="577"/>
        <end position="589"/>
    </location>
</feature>
<feature type="domain" description="C2" evidence="13">
    <location>
        <begin position="404"/>
        <end position="530"/>
    </location>
</feature>
<keyword evidence="9" id="KW-0446">Lipid-binding</keyword>
<evidence type="ECO:0000256" key="2">
    <source>
        <dbReference type="ARBA" id="ARBA00022448"/>
    </source>
</evidence>
<dbReference type="GO" id="GO:0061817">
    <property type="term" value="P:endoplasmic reticulum-plasma membrane tethering"/>
    <property type="evidence" value="ECO:0007669"/>
    <property type="project" value="InterPro"/>
</dbReference>
<dbReference type="Pfam" id="PF00168">
    <property type="entry name" value="C2"/>
    <property type="match status" value="3"/>
</dbReference>
<dbReference type="PANTHER" id="PTHR45761">
    <property type="entry name" value="EXTENDED SYNAPTOTAGMIN-LIKE PROTEIN 2, ISOFORM C"/>
    <property type="match status" value="1"/>
</dbReference>
<accession>A0AAW1DRE7</accession>
<dbReference type="InterPro" id="IPR039010">
    <property type="entry name" value="Synaptotagmin_SMP"/>
</dbReference>
<dbReference type="SMART" id="SM00239">
    <property type="entry name" value="C2"/>
    <property type="match status" value="3"/>
</dbReference>
<dbReference type="InterPro" id="IPR000008">
    <property type="entry name" value="C2_dom"/>
</dbReference>
<keyword evidence="5" id="KW-0677">Repeat</keyword>
<comment type="subcellular location">
    <subcellularLocation>
        <location evidence="1">Membrane</location>
    </subcellularLocation>
</comment>
<keyword evidence="16" id="KW-1185">Reference proteome</keyword>
<proteinExistence type="predicted"/>
<dbReference type="SUPFAM" id="SSF49562">
    <property type="entry name" value="C2 domain (Calcium/lipid-binding domain, CaLB)"/>
    <property type="match status" value="3"/>
</dbReference>
<feature type="compositionally biased region" description="Basic and acidic residues" evidence="11">
    <location>
        <begin position="590"/>
        <end position="599"/>
    </location>
</feature>
<dbReference type="InterPro" id="IPR031468">
    <property type="entry name" value="SMP_LBD"/>
</dbReference>
<evidence type="ECO:0000256" key="12">
    <source>
        <dbReference type="SAM" id="Phobius"/>
    </source>
</evidence>
<dbReference type="GO" id="GO:0031210">
    <property type="term" value="F:phosphatidylcholine binding"/>
    <property type="evidence" value="ECO:0007669"/>
    <property type="project" value="TreeGrafter"/>
</dbReference>
<feature type="compositionally biased region" description="Basic and acidic residues" evidence="11">
    <location>
        <begin position="567"/>
        <end position="576"/>
    </location>
</feature>
<evidence type="ECO:0000256" key="4">
    <source>
        <dbReference type="ARBA" id="ARBA00022723"/>
    </source>
</evidence>
<dbReference type="Gene3D" id="2.60.40.150">
    <property type="entry name" value="C2 domain"/>
    <property type="match status" value="3"/>
</dbReference>
<name>A0AAW1DRE7_9HEMI</name>
<keyword evidence="10 12" id="KW-0472">Membrane</keyword>
<dbReference type="CDD" id="cd21670">
    <property type="entry name" value="SMP_ESyt"/>
    <property type="match status" value="1"/>
</dbReference>
<organism evidence="15 16">
    <name type="scientific">Rhynocoris fuscipes</name>
    <dbReference type="NCBI Taxonomy" id="488301"/>
    <lineage>
        <taxon>Eukaryota</taxon>
        <taxon>Metazoa</taxon>
        <taxon>Ecdysozoa</taxon>
        <taxon>Arthropoda</taxon>
        <taxon>Hexapoda</taxon>
        <taxon>Insecta</taxon>
        <taxon>Pterygota</taxon>
        <taxon>Neoptera</taxon>
        <taxon>Paraneoptera</taxon>
        <taxon>Hemiptera</taxon>
        <taxon>Heteroptera</taxon>
        <taxon>Panheteroptera</taxon>
        <taxon>Cimicomorpha</taxon>
        <taxon>Reduviidae</taxon>
        <taxon>Harpactorinae</taxon>
        <taxon>Harpactorini</taxon>
        <taxon>Rhynocoris</taxon>
    </lineage>
</organism>
<dbReference type="GO" id="GO:0005509">
    <property type="term" value="F:calcium ion binding"/>
    <property type="evidence" value="ECO:0007669"/>
    <property type="project" value="TreeGrafter"/>
</dbReference>
<evidence type="ECO:0000256" key="1">
    <source>
        <dbReference type="ARBA" id="ARBA00004370"/>
    </source>
</evidence>
<feature type="domain" description="C2" evidence="13">
    <location>
        <begin position="644"/>
        <end position="764"/>
    </location>
</feature>
<dbReference type="GO" id="GO:0035091">
    <property type="term" value="F:phosphatidylinositol binding"/>
    <property type="evidence" value="ECO:0007669"/>
    <property type="project" value="TreeGrafter"/>
</dbReference>
<dbReference type="GO" id="GO:0005544">
    <property type="term" value="F:calcium-dependent phospholipid binding"/>
    <property type="evidence" value="ECO:0007669"/>
    <property type="project" value="TreeGrafter"/>
</dbReference>
<keyword evidence="4" id="KW-0479">Metal-binding</keyword>